<evidence type="ECO:0000256" key="1">
    <source>
        <dbReference type="SAM" id="SignalP"/>
    </source>
</evidence>
<dbReference type="AlphaFoldDB" id="A0A0G4FPC2"/>
<sequence>MLPRSLTLLFALCVELAASFSVPVNDAAKIYGRVAQEGAAGKLLKKRNRFSVVDFCERINSVKFRPVSSSSHSLPESLNQETAPRRVAQLTWELMADWKGDMSRNEFEQKVADLVEMGFDAYYEKLCSSVNSLVEETETPGKKECVNSGEKRVKLLNLQERFETALDPEEEEDQWVGWAPIPELINGRLAMFFFATGLLTELWTGESIPSQIRTMLEITGLVPRSLL</sequence>
<dbReference type="VEuPathDB" id="CryptoDB:Cvel_18079"/>
<accession>A0A0G4FPC2</accession>
<feature type="signal peptide" evidence="1">
    <location>
        <begin position="1"/>
        <end position="21"/>
    </location>
</feature>
<name>A0A0G4FPC2_9ALVE</name>
<keyword evidence="1" id="KW-0732">Signal</keyword>
<feature type="chain" id="PRO_5005188873" evidence="1">
    <location>
        <begin position="22"/>
        <end position="227"/>
    </location>
</feature>
<gene>
    <name evidence="2" type="ORF">Cvel_18079</name>
</gene>
<dbReference type="EMBL" id="CDMZ01000528">
    <property type="protein sequence ID" value="CEM16207.1"/>
    <property type="molecule type" value="Genomic_DNA"/>
</dbReference>
<organism evidence="2">
    <name type="scientific">Chromera velia CCMP2878</name>
    <dbReference type="NCBI Taxonomy" id="1169474"/>
    <lineage>
        <taxon>Eukaryota</taxon>
        <taxon>Sar</taxon>
        <taxon>Alveolata</taxon>
        <taxon>Colpodellida</taxon>
        <taxon>Chromeraceae</taxon>
        <taxon>Chromera</taxon>
    </lineage>
</organism>
<evidence type="ECO:0000313" key="2">
    <source>
        <dbReference type="EMBL" id="CEM16207.1"/>
    </source>
</evidence>
<reference evidence="2" key="1">
    <citation type="submission" date="2014-11" db="EMBL/GenBank/DDBJ databases">
        <authorList>
            <person name="Otto D Thomas"/>
            <person name="Naeem Raeece"/>
        </authorList>
    </citation>
    <scope>NUCLEOTIDE SEQUENCE</scope>
</reference>
<protein>
    <submittedName>
        <fullName evidence="2">Uncharacterized protein</fullName>
    </submittedName>
</protein>
<dbReference type="SUPFAM" id="SSF103511">
    <property type="entry name" value="Chlorophyll a-b binding protein"/>
    <property type="match status" value="1"/>
</dbReference>
<proteinExistence type="predicted"/>